<evidence type="ECO:0000256" key="3">
    <source>
        <dbReference type="ARBA" id="ARBA00022448"/>
    </source>
</evidence>
<dbReference type="InterPro" id="IPR051788">
    <property type="entry name" value="MFS_Transporter"/>
</dbReference>
<reference evidence="9" key="1">
    <citation type="submission" date="2022-07" db="EMBL/GenBank/DDBJ databases">
        <title>Complete genome sequence of Salinispirillum sp. LH10-3-1 capable of multiple carbohydrate inversion isolated from a soda lake.</title>
        <authorList>
            <person name="Liu J."/>
            <person name="Zhai Y."/>
            <person name="Zhang H."/>
            <person name="Yang H."/>
            <person name="Qu J."/>
            <person name="Li J."/>
        </authorList>
    </citation>
    <scope>NUCLEOTIDE SEQUENCE</scope>
    <source>
        <strain evidence="9">LH 10-3-1</strain>
    </source>
</reference>
<evidence type="ECO:0000256" key="4">
    <source>
        <dbReference type="ARBA" id="ARBA00022692"/>
    </source>
</evidence>
<proteinExistence type="inferred from homology"/>
<keyword evidence="6 7" id="KW-0472">Membrane</keyword>
<dbReference type="GO" id="GO:0012505">
    <property type="term" value="C:endomembrane system"/>
    <property type="evidence" value="ECO:0007669"/>
    <property type="project" value="UniProtKB-SubCell"/>
</dbReference>
<sequence length="417" mass="43640">MQRTQLGIITLAFIAFISLGLPDGLLGVAWPSMRADFGVPLDALGILLVAFTVGYMSSSFFSGVLVRWLGIGMLLALSCAATGLALLGYTLAPGLAVVVLLGVVAGAGAGAIDAGLNTYVAEHHSPALMQWLHASFGVGITLGPIIMTFGLAQTENWRTGYWVVGAAQVLLALLFLLTASWWEAASERRAAAARDNEALRLRLTDDAGHVSIGYAEPAQEAHSKTTPLSSTLRQPKAWLSMFTFFLYTGLELTTGIWAFTLLTESRGFSIEVAGFWVAVYWGMFTVGRIAAGISANRVSSDQLIFGSLVLALLGAALLYWNPSPLLGLLALGLLGFAFAPIFPGMVSATALRVGTTHSTNTMGMQIGAAGLGSAILPATAGVLGARLGLEAIPLLVAAIAVLVMLSYSLARYGFTKA</sequence>
<name>A0AB38YIB0_9GAMM</name>
<evidence type="ECO:0000313" key="9">
    <source>
        <dbReference type="EMBL" id="WLD58801.1"/>
    </source>
</evidence>
<feature type="transmembrane region" description="Helical" evidence="7">
    <location>
        <begin position="237"/>
        <end position="260"/>
    </location>
</feature>
<feature type="transmembrane region" description="Helical" evidence="7">
    <location>
        <begin position="161"/>
        <end position="182"/>
    </location>
</feature>
<evidence type="ECO:0000256" key="6">
    <source>
        <dbReference type="ARBA" id="ARBA00023136"/>
    </source>
</evidence>
<dbReference type="Gene3D" id="1.20.1250.20">
    <property type="entry name" value="MFS general substrate transporter like domains"/>
    <property type="match status" value="2"/>
</dbReference>
<evidence type="ECO:0000256" key="5">
    <source>
        <dbReference type="ARBA" id="ARBA00022989"/>
    </source>
</evidence>
<dbReference type="GO" id="GO:0016020">
    <property type="term" value="C:membrane"/>
    <property type="evidence" value="ECO:0007669"/>
    <property type="project" value="TreeGrafter"/>
</dbReference>
<feature type="transmembrane region" description="Helical" evidence="7">
    <location>
        <begin position="363"/>
        <end position="385"/>
    </location>
</feature>
<feature type="transmembrane region" description="Helical" evidence="7">
    <location>
        <begin position="272"/>
        <end position="291"/>
    </location>
</feature>
<dbReference type="PANTHER" id="PTHR23514">
    <property type="entry name" value="BYPASS OF STOP CODON PROTEIN 6"/>
    <property type="match status" value="1"/>
</dbReference>
<feature type="transmembrane region" description="Helical" evidence="7">
    <location>
        <begin position="68"/>
        <end position="89"/>
    </location>
</feature>
<keyword evidence="3" id="KW-0813">Transport</keyword>
<feature type="transmembrane region" description="Helical" evidence="7">
    <location>
        <begin position="326"/>
        <end position="351"/>
    </location>
</feature>
<dbReference type="InterPro" id="IPR020846">
    <property type="entry name" value="MFS_dom"/>
</dbReference>
<comment type="similarity">
    <text evidence="2">Belongs to the major facilitator superfamily.</text>
</comment>
<dbReference type="Pfam" id="PF07690">
    <property type="entry name" value="MFS_1"/>
    <property type="match status" value="1"/>
</dbReference>
<feature type="domain" description="Major facilitator superfamily (MFS) profile" evidence="8">
    <location>
        <begin position="8"/>
        <end position="416"/>
    </location>
</feature>
<feature type="transmembrane region" description="Helical" evidence="7">
    <location>
        <begin position="303"/>
        <end position="320"/>
    </location>
</feature>
<feature type="transmembrane region" description="Helical" evidence="7">
    <location>
        <begin position="391"/>
        <end position="410"/>
    </location>
</feature>
<comment type="subcellular location">
    <subcellularLocation>
        <location evidence="1">Endomembrane system</location>
        <topology evidence="1">Multi-pass membrane protein</topology>
    </subcellularLocation>
</comment>
<dbReference type="InterPro" id="IPR011701">
    <property type="entry name" value="MFS"/>
</dbReference>
<feature type="transmembrane region" description="Helical" evidence="7">
    <location>
        <begin position="128"/>
        <end position="149"/>
    </location>
</feature>
<feature type="transmembrane region" description="Helical" evidence="7">
    <location>
        <begin position="95"/>
        <end position="116"/>
    </location>
</feature>
<dbReference type="PANTHER" id="PTHR23514:SF3">
    <property type="entry name" value="BYPASS OF STOP CODON PROTEIN 6"/>
    <property type="match status" value="1"/>
</dbReference>
<accession>A0AB38YIB0</accession>
<protein>
    <submittedName>
        <fullName evidence="9">MFS transporter</fullName>
    </submittedName>
</protein>
<dbReference type="EMBL" id="CP101717">
    <property type="protein sequence ID" value="WLD58801.1"/>
    <property type="molecule type" value="Genomic_DNA"/>
</dbReference>
<dbReference type="InterPro" id="IPR036259">
    <property type="entry name" value="MFS_trans_sf"/>
</dbReference>
<dbReference type="PROSITE" id="PS50850">
    <property type="entry name" value="MFS"/>
    <property type="match status" value="1"/>
</dbReference>
<keyword evidence="5 7" id="KW-1133">Transmembrane helix</keyword>
<evidence type="ECO:0000259" key="8">
    <source>
        <dbReference type="PROSITE" id="PS50850"/>
    </source>
</evidence>
<evidence type="ECO:0000256" key="1">
    <source>
        <dbReference type="ARBA" id="ARBA00004127"/>
    </source>
</evidence>
<keyword evidence="4 7" id="KW-0812">Transmembrane</keyword>
<evidence type="ECO:0000256" key="7">
    <source>
        <dbReference type="SAM" id="Phobius"/>
    </source>
</evidence>
<gene>
    <name evidence="9" type="ORF">NFC81_03150</name>
</gene>
<dbReference type="AlphaFoldDB" id="A0AB38YIB0"/>
<dbReference type="SUPFAM" id="SSF103473">
    <property type="entry name" value="MFS general substrate transporter"/>
    <property type="match status" value="1"/>
</dbReference>
<feature type="transmembrane region" description="Helical" evidence="7">
    <location>
        <begin position="37"/>
        <end position="56"/>
    </location>
</feature>
<dbReference type="RefSeq" id="WP_304996087.1">
    <property type="nucleotide sequence ID" value="NZ_CP101717.1"/>
</dbReference>
<organism evidence="9">
    <name type="scientific">Salinispirillum sp. LH 10-3-1</name>
    <dbReference type="NCBI Taxonomy" id="2952525"/>
    <lineage>
        <taxon>Bacteria</taxon>
        <taxon>Pseudomonadati</taxon>
        <taxon>Pseudomonadota</taxon>
        <taxon>Gammaproteobacteria</taxon>
        <taxon>Oceanospirillales</taxon>
        <taxon>Saccharospirillaceae</taxon>
        <taxon>Salinispirillum</taxon>
    </lineage>
</organism>
<dbReference type="GO" id="GO:0022857">
    <property type="term" value="F:transmembrane transporter activity"/>
    <property type="evidence" value="ECO:0007669"/>
    <property type="project" value="InterPro"/>
</dbReference>
<evidence type="ECO:0000256" key="2">
    <source>
        <dbReference type="ARBA" id="ARBA00008335"/>
    </source>
</evidence>